<dbReference type="RefSeq" id="WP_054965093.1">
    <property type="nucleotide sequence ID" value="NZ_FMUN01000004.1"/>
</dbReference>
<protein>
    <submittedName>
        <fullName evidence="2">Uncharacterized membrane protein</fullName>
    </submittedName>
</protein>
<evidence type="ECO:0000313" key="3">
    <source>
        <dbReference type="Proteomes" id="UP000183104"/>
    </source>
</evidence>
<dbReference type="AlphaFoldDB" id="A0A1G5ESZ2"/>
<evidence type="ECO:0000256" key="1">
    <source>
        <dbReference type="SAM" id="Phobius"/>
    </source>
</evidence>
<feature type="transmembrane region" description="Helical" evidence="1">
    <location>
        <begin position="94"/>
        <end position="118"/>
    </location>
</feature>
<gene>
    <name evidence="2" type="ORF">SAMN05661077_1753</name>
</gene>
<feature type="transmembrane region" description="Helical" evidence="1">
    <location>
        <begin position="29"/>
        <end position="46"/>
    </location>
</feature>
<dbReference type="NCBIfam" id="NF041043">
    <property type="entry name" value="BPSS1780_fam"/>
    <property type="match status" value="1"/>
</dbReference>
<name>A0A1G5ESZ2_9GAMM</name>
<dbReference type="STRING" id="381306.AN478_02765"/>
<dbReference type="Proteomes" id="UP000183104">
    <property type="component" value="Unassembled WGS sequence"/>
</dbReference>
<accession>A0A1G5ESZ2</accession>
<proteinExistence type="predicted"/>
<feature type="transmembrane region" description="Helical" evidence="1">
    <location>
        <begin position="52"/>
        <end position="73"/>
    </location>
</feature>
<keyword evidence="3" id="KW-1185">Reference proteome</keyword>
<keyword evidence="1" id="KW-0812">Transmembrane</keyword>
<dbReference type="EMBL" id="FMUN01000004">
    <property type="protein sequence ID" value="SCY29780.1"/>
    <property type="molecule type" value="Genomic_DNA"/>
</dbReference>
<keyword evidence="1" id="KW-1133">Transmembrane helix</keyword>
<evidence type="ECO:0000313" key="2">
    <source>
        <dbReference type="EMBL" id="SCY29780.1"/>
    </source>
</evidence>
<keyword evidence="1" id="KW-0472">Membrane</keyword>
<dbReference type="InterPro" id="IPR047798">
    <property type="entry name" value="BPSS1780-like"/>
</dbReference>
<feature type="transmembrane region" description="Helical" evidence="1">
    <location>
        <begin position="146"/>
        <end position="170"/>
    </location>
</feature>
<organism evidence="2 3">
    <name type="scientific">Thiohalorhabdus denitrificans</name>
    <dbReference type="NCBI Taxonomy" id="381306"/>
    <lineage>
        <taxon>Bacteria</taxon>
        <taxon>Pseudomonadati</taxon>
        <taxon>Pseudomonadota</taxon>
        <taxon>Gammaproteobacteria</taxon>
        <taxon>Thiohalorhabdales</taxon>
        <taxon>Thiohalorhabdaceae</taxon>
        <taxon>Thiohalorhabdus</taxon>
    </lineage>
</organism>
<reference evidence="3" key="1">
    <citation type="submission" date="2016-10" db="EMBL/GenBank/DDBJ databases">
        <authorList>
            <person name="Varghese N."/>
        </authorList>
    </citation>
    <scope>NUCLEOTIDE SEQUENCE [LARGE SCALE GENOMIC DNA]</scope>
    <source>
        <strain evidence="3">HL 19</strain>
    </source>
</reference>
<sequence length="243" mass="24910">MANHRVAGARGAGWYADGWSAFRSAPGPWVLAAAGYLLITLLLNFIPLIGPIAGAVIGPGLLAGFLLMARAAEDGTDVRAGMLFQALGDAQSRGPLLVLGAVALAATLLAGLILVYTAPGEVAPGGGMGPGGPTEPMPGGPPPMGALIATLLVMLAVSFALFFAIPLVTFRDLDPVAAMRESFGACLRNLGAVLLFLVLYLILGFVAVLPMGLGFLLLLPVGMAAAYRAYREVFPEPPEESAE</sequence>
<feature type="transmembrane region" description="Helical" evidence="1">
    <location>
        <begin position="182"/>
        <end position="202"/>
    </location>
</feature>